<organism evidence="3 4">
    <name type="scientific">Neohortaea acidophila</name>
    <dbReference type="NCBI Taxonomy" id="245834"/>
    <lineage>
        <taxon>Eukaryota</taxon>
        <taxon>Fungi</taxon>
        <taxon>Dikarya</taxon>
        <taxon>Ascomycota</taxon>
        <taxon>Pezizomycotina</taxon>
        <taxon>Dothideomycetes</taxon>
        <taxon>Dothideomycetidae</taxon>
        <taxon>Mycosphaerellales</taxon>
        <taxon>Teratosphaeriaceae</taxon>
        <taxon>Neohortaea</taxon>
    </lineage>
</organism>
<evidence type="ECO:0000256" key="1">
    <source>
        <dbReference type="SAM" id="MobiDB-lite"/>
    </source>
</evidence>
<dbReference type="GeneID" id="54470978"/>
<feature type="domain" description="DUF7587" evidence="2">
    <location>
        <begin position="16"/>
        <end position="135"/>
    </location>
</feature>
<evidence type="ECO:0000313" key="4">
    <source>
        <dbReference type="Proteomes" id="UP000799767"/>
    </source>
</evidence>
<dbReference type="RefSeq" id="XP_033587943.1">
    <property type="nucleotide sequence ID" value="XM_033729976.1"/>
</dbReference>
<feature type="compositionally biased region" description="Acidic residues" evidence="1">
    <location>
        <begin position="337"/>
        <end position="346"/>
    </location>
</feature>
<evidence type="ECO:0000313" key="3">
    <source>
        <dbReference type="EMBL" id="KAF2481373.1"/>
    </source>
</evidence>
<dbReference type="EMBL" id="MU001638">
    <property type="protein sequence ID" value="KAF2481373.1"/>
    <property type="molecule type" value="Genomic_DNA"/>
</dbReference>
<protein>
    <recommendedName>
        <fullName evidence="2">DUF7587 domain-containing protein</fullName>
    </recommendedName>
</protein>
<feature type="compositionally biased region" description="Basic and acidic residues" evidence="1">
    <location>
        <begin position="311"/>
        <end position="326"/>
    </location>
</feature>
<sequence length="438" mass="48612">MDQQTKSKLEALRPQVPRFLFRAWHNNASKFGSRFVSGGTVGLNTTKAITPLAFYRGDAPKSVYELTREDFGSLASAHVCGEDSVTPFSSWSASLTFVLAFLLDSFAKTDDIYISIIDTKELWASNPVFWVPSLLFLPDYIPNYEEYLLYGVVQGRWHKSVPLRKFLDARLGLHGIEGCFVNGVTPESMERAATVARAYGPDFALPVYLAIFCEGGILPNGSTANLNAILGGIAPVDIPLKWADDTEVKPWFGYPAVLKFCNLLKLLAKKTMDNDKAFNPLGENRSPNRKRAHVVDETDDEDSPATKKRVRIEASTDRTTNKDKKQPPTMIGKRTFDDDDEEDDYYIYDTAEPVSVSDSDSDSEPEPKPAPRKARHTTSTATPKKLLKPMPKKPTVGVTTRRMSKAGKSVFKGPGVSTRRASVAMEGELKKLVIDMKD</sequence>
<evidence type="ECO:0000259" key="2">
    <source>
        <dbReference type="Pfam" id="PF24494"/>
    </source>
</evidence>
<reference evidence="3" key="1">
    <citation type="journal article" date="2020" name="Stud. Mycol.">
        <title>101 Dothideomycetes genomes: a test case for predicting lifestyles and emergence of pathogens.</title>
        <authorList>
            <person name="Haridas S."/>
            <person name="Albert R."/>
            <person name="Binder M."/>
            <person name="Bloem J."/>
            <person name="Labutti K."/>
            <person name="Salamov A."/>
            <person name="Andreopoulos B."/>
            <person name="Baker S."/>
            <person name="Barry K."/>
            <person name="Bills G."/>
            <person name="Bluhm B."/>
            <person name="Cannon C."/>
            <person name="Castanera R."/>
            <person name="Culley D."/>
            <person name="Daum C."/>
            <person name="Ezra D."/>
            <person name="Gonzalez J."/>
            <person name="Henrissat B."/>
            <person name="Kuo A."/>
            <person name="Liang C."/>
            <person name="Lipzen A."/>
            <person name="Lutzoni F."/>
            <person name="Magnuson J."/>
            <person name="Mondo S."/>
            <person name="Nolan M."/>
            <person name="Ohm R."/>
            <person name="Pangilinan J."/>
            <person name="Park H.-J."/>
            <person name="Ramirez L."/>
            <person name="Alfaro M."/>
            <person name="Sun H."/>
            <person name="Tritt A."/>
            <person name="Yoshinaga Y."/>
            <person name="Zwiers L.-H."/>
            <person name="Turgeon B."/>
            <person name="Goodwin S."/>
            <person name="Spatafora J."/>
            <person name="Crous P."/>
            <person name="Grigoriev I."/>
        </authorList>
    </citation>
    <scope>NUCLEOTIDE SEQUENCE</scope>
    <source>
        <strain evidence="3">CBS 113389</strain>
    </source>
</reference>
<dbReference type="InterPro" id="IPR056009">
    <property type="entry name" value="DUF7587"/>
</dbReference>
<dbReference type="Pfam" id="PF24494">
    <property type="entry name" value="DUF7587"/>
    <property type="match status" value="1"/>
</dbReference>
<proteinExistence type="predicted"/>
<keyword evidence="4" id="KW-1185">Reference proteome</keyword>
<accession>A0A6A6PPK7</accession>
<dbReference type="Proteomes" id="UP000799767">
    <property type="component" value="Unassembled WGS sequence"/>
</dbReference>
<dbReference type="AlphaFoldDB" id="A0A6A6PPK7"/>
<gene>
    <name evidence="3" type="ORF">BDY17DRAFT_187544</name>
</gene>
<feature type="compositionally biased region" description="Low complexity" evidence="1">
    <location>
        <begin position="347"/>
        <end position="358"/>
    </location>
</feature>
<name>A0A6A6PPK7_9PEZI</name>
<dbReference type="OrthoDB" id="5295996at2759"/>
<feature type="region of interest" description="Disordered" evidence="1">
    <location>
        <begin position="278"/>
        <end position="417"/>
    </location>
</feature>